<dbReference type="AlphaFoldDB" id="A0A015VXW5"/>
<accession>A0A015VXW5</accession>
<reference evidence="1 2" key="1">
    <citation type="submission" date="2014-02" db="EMBL/GenBank/DDBJ databases">
        <authorList>
            <person name="Sears C."/>
            <person name="Carroll K."/>
            <person name="Sack B.R."/>
            <person name="Qadri F."/>
            <person name="Myers L.L."/>
            <person name="Chung G.-T."/>
            <person name="Escheverria P."/>
            <person name="Fraser C.M."/>
            <person name="Sadzewicz L."/>
            <person name="Shefchek K.A."/>
            <person name="Tallon L."/>
            <person name="Das S.P."/>
            <person name="Daugherty S."/>
            <person name="Mongodin E.F."/>
        </authorList>
    </citation>
    <scope>NUCLEOTIDE SEQUENCE [LARGE SCALE GENOMIC DNA]</scope>
    <source>
        <strain evidence="2">3988T(B)14</strain>
    </source>
</reference>
<dbReference type="RefSeq" id="WP_005821587.1">
    <property type="nucleotide sequence ID" value="NZ_JGCY01000379.1"/>
</dbReference>
<evidence type="ECO:0008006" key="3">
    <source>
        <dbReference type="Google" id="ProtNLM"/>
    </source>
</evidence>
<proteinExistence type="predicted"/>
<dbReference type="EMBL" id="JGCY01000379">
    <property type="protein sequence ID" value="EXY73040.1"/>
    <property type="molecule type" value="Genomic_DNA"/>
</dbReference>
<protein>
    <recommendedName>
        <fullName evidence="3">Uracil DNA glycosylase superfamily protein</fullName>
    </recommendedName>
</protein>
<comment type="caution">
    <text evidence="1">The sequence shown here is derived from an EMBL/GenBank/DDBJ whole genome shotgun (WGS) entry which is preliminary data.</text>
</comment>
<sequence length="250" mass="29340">MTIHEQENILLEEWWNSYPANERDNFVMDGLCYNGPLNERGTNSFSGNEEKLWVNTKRKIVFLMKDPNGNPGEDYRNWHWRAITAKFFKVIFNWLQGLNEITLDYTPLLENNSYFDPANQVILKYPLAIVNVKKQSGISSVYDDVLYTYAERDASFLRRQIRDILQPNIIVCGGGTHSSMLDIAKRYIYPEFGDKFVKVNNWCYYMKEPEILLINSWHPSARVSDTQKIDDMMYAVSDLINKRQPNIFIP</sequence>
<dbReference type="PATRIC" id="fig|1339315.3.peg.3771"/>
<gene>
    <name evidence="1" type="ORF">M124_3104</name>
</gene>
<dbReference type="Proteomes" id="UP000020529">
    <property type="component" value="Unassembled WGS sequence"/>
</dbReference>
<evidence type="ECO:0000313" key="2">
    <source>
        <dbReference type="Proteomes" id="UP000020529"/>
    </source>
</evidence>
<organism evidence="1 2">
    <name type="scientific">Bacteroides fragilis str. 3988T(B)14</name>
    <dbReference type="NCBI Taxonomy" id="1339315"/>
    <lineage>
        <taxon>Bacteria</taxon>
        <taxon>Pseudomonadati</taxon>
        <taxon>Bacteroidota</taxon>
        <taxon>Bacteroidia</taxon>
        <taxon>Bacteroidales</taxon>
        <taxon>Bacteroidaceae</taxon>
        <taxon>Bacteroides</taxon>
    </lineage>
</organism>
<name>A0A015VXW5_BACFG</name>
<evidence type="ECO:0000313" key="1">
    <source>
        <dbReference type="EMBL" id="EXY73040.1"/>
    </source>
</evidence>